<evidence type="ECO:0000256" key="1">
    <source>
        <dbReference type="ARBA" id="ARBA00023242"/>
    </source>
</evidence>
<dbReference type="GO" id="GO:0003700">
    <property type="term" value="F:DNA-binding transcription factor activity"/>
    <property type="evidence" value="ECO:0007669"/>
    <property type="project" value="InterPro"/>
</dbReference>
<dbReference type="InterPro" id="IPR050987">
    <property type="entry name" value="AtrR-like"/>
</dbReference>
<organism evidence="4 5">
    <name type="scientific">Neonectria ditissima</name>
    <dbReference type="NCBI Taxonomy" id="78410"/>
    <lineage>
        <taxon>Eukaryota</taxon>
        <taxon>Fungi</taxon>
        <taxon>Dikarya</taxon>
        <taxon>Ascomycota</taxon>
        <taxon>Pezizomycotina</taxon>
        <taxon>Sordariomycetes</taxon>
        <taxon>Hypocreomycetidae</taxon>
        <taxon>Hypocreales</taxon>
        <taxon>Nectriaceae</taxon>
        <taxon>Neonectria</taxon>
    </lineage>
</organism>
<evidence type="ECO:0000256" key="2">
    <source>
        <dbReference type="SAM" id="MobiDB-lite"/>
    </source>
</evidence>
<dbReference type="EMBL" id="LKCW01000080">
    <property type="protein sequence ID" value="KPM40600.1"/>
    <property type="molecule type" value="Genomic_DNA"/>
</dbReference>
<dbReference type="Pfam" id="PF04082">
    <property type="entry name" value="Fungal_trans"/>
    <property type="match status" value="1"/>
</dbReference>
<dbReference type="CDD" id="cd12148">
    <property type="entry name" value="fungal_TF_MHR"/>
    <property type="match status" value="1"/>
</dbReference>
<comment type="caution">
    <text evidence="4">The sequence shown here is derived from an EMBL/GenBank/DDBJ whole genome shotgun (WGS) entry which is preliminary data.</text>
</comment>
<dbReference type="AlphaFoldDB" id="A0A0P7B3J8"/>
<feature type="domain" description="Xylanolytic transcriptional activator regulatory" evidence="3">
    <location>
        <begin position="343"/>
        <end position="417"/>
    </location>
</feature>
<proteinExistence type="predicted"/>
<dbReference type="GO" id="GO:0003677">
    <property type="term" value="F:DNA binding"/>
    <property type="evidence" value="ECO:0007669"/>
    <property type="project" value="InterPro"/>
</dbReference>
<feature type="compositionally biased region" description="Basic and acidic residues" evidence="2">
    <location>
        <begin position="64"/>
        <end position="73"/>
    </location>
</feature>
<evidence type="ECO:0000313" key="4">
    <source>
        <dbReference type="EMBL" id="KPM40600.1"/>
    </source>
</evidence>
<gene>
    <name evidence="4" type="ORF">AK830_g5942</name>
</gene>
<reference evidence="4 5" key="1">
    <citation type="submission" date="2015-09" db="EMBL/GenBank/DDBJ databases">
        <title>Draft genome of a European isolate of the apple canker pathogen Neonectria ditissima.</title>
        <authorList>
            <person name="Gomez-Cortecero A."/>
            <person name="Harrison R.J."/>
            <person name="Armitage A.D."/>
        </authorList>
    </citation>
    <scope>NUCLEOTIDE SEQUENCE [LARGE SCALE GENOMIC DNA]</scope>
    <source>
        <strain evidence="4 5">R09/05</strain>
    </source>
</reference>
<dbReference type="GO" id="GO:0008270">
    <property type="term" value="F:zinc ion binding"/>
    <property type="evidence" value="ECO:0007669"/>
    <property type="project" value="InterPro"/>
</dbReference>
<evidence type="ECO:0000313" key="5">
    <source>
        <dbReference type="Proteomes" id="UP000050424"/>
    </source>
</evidence>
<dbReference type="GO" id="GO:0006351">
    <property type="term" value="P:DNA-templated transcription"/>
    <property type="evidence" value="ECO:0007669"/>
    <property type="project" value="InterPro"/>
</dbReference>
<dbReference type="PANTHER" id="PTHR46910:SF5">
    <property type="entry name" value="ZN(II)2CYS6 TRANSCRIPTION FACTOR (EUROFUNG)"/>
    <property type="match status" value="1"/>
</dbReference>
<evidence type="ECO:0000259" key="3">
    <source>
        <dbReference type="SMART" id="SM00906"/>
    </source>
</evidence>
<dbReference type="OrthoDB" id="39175at2759"/>
<protein>
    <recommendedName>
        <fullName evidence="3">Xylanolytic transcriptional activator regulatory domain-containing protein</fullName>
    </recommendedName>
</protein>
<keyword evidence="5" id="KW-1185">Reference proteome</keyword>
<dbReference type="PANTHER" id="PTHR46910">
    <property type="entry name" value="TRANSCRIPTION FACTOR PDR1"/>
    <property type="match status" value="1"/>
</dbReference>
<keyword evidence="1" id="KW-0539">Nucleus</keyword>
<name>A0A0P7B3J8_9HYPO</name>
<feature type="compositionally biased region" description="Polar residues" evidence="2">
    <location>
        <begin position="90"/>
        <end position="103"/>
    </location>
</feature>
<dbReference type="Proteomes" id="UP000050424">
    <property type="component" value="Unassembled WGS sequence"/>
</dbReference>
<accession>A0A0P7B3J8</accession>
<sequence length="718" mass="78565">MGWEMPPDSDGGVWTLLTIQFIPLQVVARFAVTCAERDKADGIVIGARNHAACVFGSKMVLHPRDKRPAEATGKRPKAPENAVPTPPPKTYSQTPPSRRTSSAPGEYGAGAMLSVNRTEMAMPSNAAQAPQPPSIHRGVKRELDAADDDCAGLRRPLKQKPAPTASSDSVDAEASEFIKVELNRSDDALRYRRSILEAALGFVNRVSHRANDAAAVDETACAIKVMSASASANKYQFPDQILPKTLKRMAIALVDGTVGGQALAEYRVCVCFKTYILFSMWPALEDSDVLLKEHIKSSRNRYRDLTLQSLSSMSMMAQPTIGLCQALVAGCVFAHLTGDTSRSWNLVAYASRVLVALGYHKAENSASAPETDEDYEIQGCVFWCFIMDRLLSMHLGRPPSLPGLELNRAWLAHPDLSPPLTAIADLLADFACIQDMVLSWRDAHRRKGSSDGTEAGPSIASIQYRMTDISAKINNARKILPEGIRDMLFSLDFAYFSLDTIVLRLSPYVASDPDTRQRCLTSARDALFALSALQDQELRRSNGAAEEEYPSFLAWTIHAYPLCPFFVVFCNVVSTSSVQDFQLIQKVTDVFARYAAGNKAVKRLHELCSKLVELCRPPFQLPSSVPEATTTYLPYGPQASGVTVDVRANMIFTPDHALLGNAALPQQHYSLATSAGNSSSVPRTATSFAEFAMDTSLWTDNTMMGLFNYEPSLSWLNG</sequence>
<feature type="region of interest" description="Disordered" evidence="2">
    <location>
        <begin position="64"/>
        <end position="109"/>
    </location>
</feature>
<dbReference type="InterPro" id="IPR007219">
    <property type="entry name" value="XnlR_reg_dom"/>
</dbReference>
<dbReference type="SMART" id="SM00906">
    <property type="entry name" value="Fungal_trans"/>
    <property type="match status" value="1"/>
</dbReference>